<evidence type="ECO:0000313" key="3">
    <source>
        <dbReference type="Proteomes" id="UP000019681"/>
    </source>
</evidence>
<keyword evidence="1" id="KW-0812">Transmembrane</keyword>
<reference evidence="2 3" key="1">
    <citation type="journal article" date="2014" name="Genome Announc.">
        <title>Draft Genome Sequence of Fervidicella metallireducens Strain AeBT, an Iron-Reducing Thermoanaerobe from the Great Artesian Basin.</title>
        <authorList>
            <person name="Patel B.K."/>
        </authorList>
    </citation>
    <scope>NUCLEOTIDE SEQUENCE [LARGE SCALE GENOMIC DNA]</scope>
    <source>
        <strain evidence="2 3">AeB</strain>
    </source>
</reference>
<proteinExistence type="predicted"/>
<dbReference type="AlphaFoldDB" id="A0A017RTE4"/>
<keyword evidence="1" id="KW-1133">Transmembrane helix</keyword>
<dbReference type="RefSeq" id="WP_035380690.1">
    <property type="nucleotide sequence ID" value="NZ_AZQP01000035.1"/>
</dbReference>
<gene>
    <name evidence="2" type="ORF">Q428_10895</name>
</gene>
<feature type="transmembrane region" description="Helical" evidence="1">
    <location>
        <begin position="189"/>
        <end position="211"/>
    </location>
</feature>
<protein>
    <submittedName>
        <fullName evidence="2">Uncharacterized protein</fullName>
    </submittedName>
</protein>
<dbReference type="EMBL" id="AZQP01000035">
    <property type="protein sequence ID" value="EYE87881.1"/>
    <property type="molecule type" value="Genomic_DNA"/>
</dbReference>
<evidence type="ECO:0000256" key="1">
    <source>
        <dbReference type="SAM" id="Phobius"/>
    </source>
</evidence>
<dbReference type="OrthoDB" id="2380953at2"/>
<evidence type="ECO:0000313" key="2">
    <source>
        <dbReference type="EMBL" id="EYE87881.1"/>
    </source>
</evidence>
<organism evidence="2 3">
    <name type="scientific">Fervidicella metallireducens AeB</name>
    <dbReference type="NCBI Taxonomy" id="1403537"/>
    <lineage>
        <taxon>Bacteria</taxon>
        <taxon>Bacillati</taxon>
        <taxon>Bacillota</taxon>
        <taxon>Clostridia</taxon>
        <taxon>Eubacteriales</taxon>
        <taxon>Clostridiaceae</taxon>
        <taxon>Fervidicella</taxon>
    </lineage>
</organism>
<sequence length="226" mass="26479">MKTKGIVLTLLILSLVLILIYSKKPFIESRDWSFDNALTINNKGLNKVFGEIKNKKDVDFVKFKGSKGDEFFIQMLIPQIKMNKGFTPNLVLMGEGIYHKDLLPFEVKKNYGVINIEPGPMEKVYDNYTQTYYYRAQSIRGELPKDGEYYIGLFSKNNGGKYLLLLGEKNRFNPFNLIIYPFIYLRIKYFFNPLQTLMSIIFIFLIILTIVKRNYVKQVIYNKLSK</sequence>
<keyword evidence="1" id="KW-0472">Membrane</keyword>
<comment type="caution">
    <text evidence="2">The sequence shown here is derived from an EMBL/GenBank/DDBJ whole genome shotgun (WGS) entry which is preliminary data.</text>
</comment>
<name>A0A017RTE4_9CLOT</name>
<accession>A0A017RTE4</accession>
<dbReference type="STRING" id="1403537.Q428_10895"/>
<keyword evidence="3" id="KW-1185">Reference proteome</keyword>
<dbReference type="Proteomes" id="UP000019681">
    <property type="component" value="Unassembled WGS sequence"/>
</dbReference>